<keyword evidence="3 7" id="KW-0133">Cell shape</keyword>
<evidence type="ECO:0000259" key="10">
    <source>
        <dbReference type="PROSITE" id="PS52029"/>
    </source>
</evidence>
<evidence type="ECO:0000256" key="5">
    <source>
        <dbReference type="ARBA" id="ARBA00023315"/>
    </source>
</evidence>
<evidence type="ECO:0000256" key="6">
    <source>
        <dbReference type="ARBA" id="ARBA00023316"/>
    </source>
</evidence>
<name>A0ABS7QWU0_9ACTN</name>
<dbReference type="Proteomes" id="UP001198565">
    <property type="component" value="Unassembled WGS sequence"/>
</dbReference>
<dbReference type="Gene3D" id="2.60.40.3780">
    <property type="match status" value="1"/>
</dbReference>
<proteinExistence type="predicted"/>
<protein>
    <submittedName>
        <fullName evidence="11">L,D-transpeptidase family protein</fullName>
    </submittedName>
</protein>
<feature type="active site" description="Proton donor/acceptor" evidence="7">
    <location>
        <position position="326"/>
    </location>
</feature>
<keyword evidence="12" id="KW-1185">Reference proteome</keyword>
<keyword evidence="5" id="KW-0012">Acyltransferase</keyword>
<comment type="pathway">
    <text evidence="1 7">Cell wall biogenesis; peptidoglycan biosynthesis.</text>
</comment>
<dbReference type="Pfam" id="PF03734">
    <property type="entry name" value="YkuD"/>
    <property type="match status" value="1"/>
</dbReference>
<keyword evidence="6 7" id="KW-0961">Cell wall biogenesis/degradation</keyword>
<evidence type="ECO:0000256" key="7">
    <source>
        <dbReference type="PROSITE-ProRule" id="PRU01373"/>
    </source>
</evidence>
<keyword evidence="9" id="KW-0732">Signal</keyword>
<evidence type="ECO:0000256" key="3">
    <source>
        <dbReference type="ARBA" id="ARBA00022960"/>
    </source>
</evidence>
<dbReference type="PROSITE" id="PS52029">
    <property type="entry name" value="LD_TPASE"/>
    <property type="match status" value="1"/>
</dbReference>
<feature type="signal peptide" evidence="9">
    <location>
        <begin position="1"/>
        <end position="28"/>
    </location>
</feature>
<evidence type="ECO:0000256" key="9">
    <source>
        <dbReference type="SAM" id="SignalP"/>
    </source>
</evidence>
<dbReference type="InterPro" id="IPR041280">
    <property type="entry name" value="Big_10"/>
</dbReference>
<sequence>MSQTSPRRTAISRLPYLALLAPLAVALAACEGSGNPLASAPYDAAKQVAFSDTDGSKQVDPNKPLEVTSKGGSRITDVTATDGTGRVVRGELDAKGTKWHSTAPLAAGVHYTVRVSTENDDGAPGLQTIGFDTKAANNLLDVTFGPDSGTYGVGEPVTAALSKPVTDPAARAVVERSLHVTSTPSVTGSWYWVDSRTLHYRPKEYWPAHATVSVTSGLNGVQVSKGLYGGPAKSVTMNIGDKVVALTDASSHQLTLYRDGDAVRTVPVTTGKPGFATRNGIKVVLEKQSFVQMKSSTVGIAAGSADSYDLPVYWATRVTWSGEYVHAAPWSVGSQGVANTSHGCTGMSTENAHWFFDQVEPGDVVQVVNSEGHDMEPFGNGFGDWNVPWDKWVQGSALGTKAASASQADDTTHRGDPARLSPRV</sequence>
<evidence type="ECO:0000313" key="12">
    <source>
        <dbReference type="Proteomes" id="UP001198565"/>
    </source>
</evidence>
<dbReference type="SUPFAM" id="SSF141523">
    <property type="entry name" value="L,D-transpeptidase catalytic domain-like"/>
    <property type="match status" value="1"/>
</dbReference>
<dbReference type="InterPro" id="IPR050979">
    <property type="entry name" value="LD-transpeptidase"/>
</dbReference>
<evidence type="ECO:0000256" key="4">
    <source>
        <dbReference type="ARBA" id="ARBA00022984"/>
    </source>
</evidence>
<dbReference type="Gene3D" id="2.40.440.10">
    <property type="entry name" value="L,D-transpeptidase catalytic domain-like"/>
    <property type="match status" value="1"/>
</dbReference>
<dbReference type="InterPro" id="IPR038063">
    <property type="entry name" value="Transpep_catalytic_dom"/>
</dbReference>
<evidence type="ECO:0000256" key="1">
    <source>
        <dbReference type="ARBA" id="ARBA00004752"/>
    </source>
</evidence>
<gene>
    <name evidence="11" type="ORF">K7472_15445</name>
</gene>
<accession>A0ABS7QWU0</accession>
<feature type="active site" description="Nucleophile" evidence="7">
    <location>
        <position position="344"/>
    </location>
</feature>
<comment type="caution">
    <text evidence="11">The sequence shown here is derived from an EMBL/GenBank/DDBJ whole genome shotgun (WGS) entry which is preliminary data.</text>
</comment>
<dbReference type="InterPro" id="IPR005490">
    <property type="entry name" value="LD_TPept_cat_dom"/>
</dbReference>
<dbReference type="EMBL" id="JAINVZ010000009">
    <property type="protein sequence ID" value="MBY8886247.1"/>
    <property type="molecule type" value="Genomic_DNA"/>
</dbReference>
<feature type="domain" description="L,D-TPase catalytic" evidence="10">
    <location>
        <begin position="243"/>
        <end position="368"/>
    </location>
</feature>
<dbReference type="PROSITE" id="PS51257">
    <property type="entry name" value="PROKAR_LIPOPROTEIN"/>
    <property type="match status" value="1"/>
</dbReference>
<dbReference type="PANTHER" id="PTHR30582">
    <property type="entry name" value="L,D-TRANSPEPTIDASE"/>
    <property type="match status" value="1"/>
</dbReference>
<dbReference type="CDD" id="cd16913">
    <property type="entry name" value="YkuD_like"/>
    <property type="match status" value="1"/>
</dbReference>
<keyword evidence="4 7" id="KW-0573">Peptidoglycan synthesis</keyword>
<dbReference type="Gene3D" id="2.60.40.3710">
    <property type="match status" value="1"/>
</dbReference>
<dbReference type="PANTHER" id="PTHR30582:SF2">
    <property type="entry name" value="L,D-TRANSPEPTIDASE YCIB-RELATED"/>
    <property type="match status" value="1"/>
</dbReference>
<dbReference type="RefSeq" id="WP_222978281.1">
    <property type="nucleotide sequence ID" value="NZ_JAINVZ010000009.1"/>
</dbReference>
<evidence type="ECO:0000256" key="8">
    <source>
        <dbReference type="SAM" id="MobiDB-lite"/>
    </source>
</evidence>
<evidence type="ECO:0000313" key="11">
    <source>
        <dbReference type="EMBL" id="MBY8886247.1"/>
    </source>
</evidence>
<reference evidence="11 12" key="1">
    <citation type="submission" date="2021-08" db="EMBL/GenBank/DDBJ databases">
        <title>Streptomyces sp. PTM05 isolated from lichen.</title>
        <authorList>
            <person name="Somphong A."/>
            <person name="Phongsopitanun W."/>
            <person name="Tanasupawat S."/>
        </authorList>
    </citation>
    <scope>NUCLEOTIDE SEQUENCE [LARGE SCALE GENOMIC DNA]</scope>
    <source>
        <strain evidence="11 12">Ptm05</strain>
    </source>
</reference>
<dbReference type="Pfam" id="PF17964">
    <property type="entry name" value="Big_10"/>
    <property type="match status" value="1"/>
</dbReference>
<organism evidence="11 12">
    <name type="scientific">Streptantibioticus parmotrematis</name>
    <dbReference type="NCBI Taxonomy" id="2873249"/>
    <lineage>
        <taxon>Bacteria</taxon>
        <taxon>Bacillati</taxon>
        <taxon>Actinomycetota</taxon>
        <taxon>Actinomycetes</taxon>
        <taxon>Kitasatosporales</taxon>
        <taxon>Streptomycetaceae</taxon>
        <taxon>Streptantibioticus</taxon>
    </lineage>
</organism>
<evidence type="ECO:0000256" key="2">
    <source>
        <dbReference type="ARBA" id="ARBA00022679"/>
    </source>
</evidence>
<feature type="chain" id="PRO_5045286663" evidence="9">
    <location>
        <begin position="29"/>
        <end position="424"/>
    </location>
</feature>
<keyword evidence="2" id="KW-0808">Transferase</keyword>
<feature type="region of interest" description="Disordered" evidence="8">
    <location>
        <begin position="398"/>
        <end position="424"/>
    </location>
</feature>